<sequence length="451" mass="51027">MKANISFISLGCDKNLVDSEVMLGLTKRAGFNIVPDESEADIIVINTCCFIKDALEESIETIIETAKYKEDRCKGIIIAGCLGQRYEKDIFEEMPEVDAVIGTTAYEDIVEVAERVLNGEKQIKDIKSIDFVNDDEKSELRVLSSVGYSANLKIAEGCNNHCTYCVIPKLRGKYRSRKMDSLVREAKMLAENGVKELILVAQDVALYGTDLYGENKLHELLENLCKIEGIEWIRLLYCYPEHLTDKTIEVMAREEKICKYIDMPLQHTVDSVLKKMGRRSTKAMIRELVAKLRKAMPDIAIRTTIIAGFPQETEEDINELIDFIGEMKFDRLGVFSYSEEEGTPAAKMDGQIDLEVREERRNRILESQKFISAEKCQAMVGKVVKVLVDGKIPEENIYCGRCYKDAPDIDGMVFIKSDYELLSGDFVDVIITEASDYDLIGESYYGDESAE</sequence>
<evidence type="ECO:0000256" key="2">
    <source>
        <dbReference type="ARBA" id="ARBA00022485"/>
    </source>
</evidence>
<dbReference type="InterPro" id="IPR007197">
    <property type="entry name" value="rSAM"/>
</dbReference>
<dbReference type="GO" id="GO:0005829">
    <property type="term" value="C:cytosol"/>
    <property type="evidence" value="ECO:0007669"/>
    <property type="project" value="TreeGrafter"/>
</dbReference>
<feature type="binding site" evidence="10">
    <location>
        <position position="158"/>
    </location>
    <ligand>
        <name>[4Fe-4S] cluster</name>
        <dbReference type="ChEBI" id="CHEBI:49883"/>
        <label>2</label>
        <note>4Fe-4S-S-AdoMet</note>
    </ligand>
</feature>
<dbReference type="GO" id="GO:0103039">
    <property type="term" value="F:protein methylthiotransferase activity"/>
    <property type="evidence" value="ECO:0007669"/>
    <property type="project" value="UniProtKB-EC"/>
</dbReference>
<dbReference type="CDD" id="cd01335">
    <property type="entry name" value="Radical_SAM"/>
    <property type="match status" value="1"/>
</dbReference>
<dbReference type="InterPro" id="IPR005839">
    <property type="entry name" value="Methylthiotransferase"/>
</dbReference>
<evidence type="ECO:0000259" key="11">
    <source>
        <dbReference type="PROSITE" id="PS50926"/>
    </source>
</evidence>
<dbReference type="PROSITE" id="PS51918">
    <property type="entry name" value="RADICAL_SAM"/>
    <property type="match status" value="1"/>
</dbReference>
<comment type="caution">
    <text evidence="14">The sequence shown here is derived from an EMBL/GenBank/DDBJ whole genome shotgun (WGS) entry which is preliminary data.</text>
</comment>
<keyword evidence="5 10" id="KW-0949">S-adenosyl-L-methionine</keyword>
<keyword evidence="6 10" id="KW-0479">Metal-binding</keyword>
<dbReference type="FunFam" id="3.80.30.20:FF:000001">
    <property type="entry name" value="tRNA-2-methylthio-N(6)-dimethylallyladenosine synthase 2"/>
    <property type="match status" value="1"/>
</dbReference>
<keyword evidence="7 10" id="KW-0408">Iron</keyword>
<feature type="domain" description="MTTase N-terminal" evidence="12">
    <location>
        <begin position="3"/>
        <end position="118"/>
    </location>
</feature>
<dbReference type="GO" id="GO:0046872">
    <property type="term" value="F:metal ion binding"/>
    <property type="evidence" value="ECO:0007669"/>
    <property type="project" value="UniProtKB-KW"/>
</dbReference>
<feature type="binding site" evidence="10">
    <location>
        <position position="81"/>
    </location>
    <ligand>
        <name>[4Fe-4S] cluster</name>
        <dbReference type="ChEBI" id="CHEBI:49883"/>
        <label>1</label>
    </ligand>
</feature>
<dbReference type="InterPro" id="IPR005840">
    <property type="entry name" value="Ribosomal_uS12_MeSTrfase_RimO"/>
</dbReference>
<feature type="domain" description="TRAM" evidence="11">
    <location>
        <begin position="377"/>
        <end position="445"/>
    </location>
</feature>
<dbReference type="EC" id="2.8.4.4" evidence="10"/>
<evidence type="ECO:0000256" key="10">
    <source>
        <dbReference type="HAMAP-Rule" id="MF_01865"/>
    </source>
</evidence>
<dbReference type="EMBL" id="JADIMX010000111">
    <property type="protein sequence ID" value="MBO8434836.1"/>
    <property type="molecule type" value="Genomic_DNA"/>
</dbReference>
<evidence type="ECO:0000256" key="1">
    <source>
        <dbReference type="ARBA" id="ARBA00003234"/>
    </source>
</evidence>
<dbReference type="InterPro" id="IPR013848">
    <property type="entry name" value="Methylthiotransferase_N"/>
</dbReference>
<evidence type="ECO:0000256" key="9">
    <source>
        <dbReference type="ARBA" id="ARBA00051425"/>
    </source>
</evidence>
<evidence type="ECO:0000313" key="14">
    <source>
        <dbReference type="EMBL" id="MBO8434836.1"/>
    </source>
</evidence>
<reference evidence="14" key="2">
    <citation type="journal article" date="2021" name="PeerJ">
        <title>Extensive microbial diversity within the chicken gut microbiome revealed by metagenomics and culture.</title>
        <authorList>
            <person name="Gilroy R."/>
            <person name="Ravi A."/>
            <person name="Getino M."/>
            <person name="Pursley I."/>
            <person name="Horton D.L."/>
            <person name="Alikhan N.F."/>
            <person name="Baker D."/>
            <person name="Gharbi K."/>
            <person name="Hall N."/>
            <person name="Watson M."/>
            <person name="Adriaenssens E.M."/>
            <person name="Foster-Nyarko E."/>
            <person name="Jarju S."/>
            <person name="Secka A."/>
            <person name="Antonio M."/>
            <person name="Oren A."/>
            <person name="Chaudhuri R.R."/>
            <person name="La Ragione R."/>
            <person name="Hildebrand F."/>
            <person name="Pallen M.J."/>
        </authorList>
    </citation>
    <scope>NUCLEOTIDE SEQUENCE</scope>
    <source>
        <strain evidence="14">F6-4510</strain>
    </source>
</reference>
<dbReference type="InterPro" id="IPR058240">
    <property type="entry name" value="rSAM_sf"/>
</dbReference>
<dbReference type="Gene3D" id="3.40.50.12160">
    <property type="entry name" value="Methylthiotransferase, N-terminal domain"/>
    <property type="match status" value="1"/>
</dbReference>
<keyword evidence="4 10" id="KW-0808">Transferase</keyword>
<dbReference type="FunFam" id="3.40.50.12160:FF:000003">
    <property type="entry name" value="CDK5 regulatory subunit-associated protein 1"/>
    <property type="match status" value="1"/>
</dbReference>
<organism evidence="14 15">
    <name type="scientific">Candidatus Fimicola merdigallinarum</name>
    <dbReference type="NCBI Taxonomy" id="2840819"/>
    <lineage>
        <taxon>Bacteria</taxon>
        <taxon>Bacillati</taxon>
        <taxon>Bacillota</taxon>
        <taxon>Clostridia</taxon>
        <taxon>Lachnospirales</taxon>
        <taxon>Lachnospiraceae</taxon>
        <taxon>Lachnospiraceae incertae sedis</taxon>
        <taxon>Candidatus Fimicola</taxon>
    </lineage>
</organism>
<feature type="binding site" evidence="10">
    <location>
        <position position="48"/>
    </location>
    <ligand>
        <name>[4Fe-4S] cluster</name>
        <dbReference type="ChEBI" id="CHEBI:49883"/>
        <label>1</label>
    </ligand>
</feature>
<dbReference type="HAMAP" id="MF_01865">
    <property type="entry name" value="MTTase_RimO"/>
    <property type="match status" value="1"/>
</dbReference>
<dbReference type="SFLD" id="SFLDG01082">
    <property type="entry name" value="B12-binding_domain_containing"/>
    <property type="match status" value="1"/>
</dbReference>
<dbReference type="GO" id="GO:0005840">
    <property type="term" value="C:ribosome"/>
    <property type="evidence" value="ECO:0007669"/>
    <property type="project" value="UniProtKB-KW"/>
</dbReference>
<dbReference type="SUPFAM" id="SSF102114">
    <property type="entry name" value="Radical SAM enzymes"/>
    <property type="match status" value="1"/>
</dbReference>
<dbReference type="PROSITE" id="PS50926">
    <property type="entry name" value="TRAM"/>
    <property type="match status" value="1"/>
</dbReference>
<comment type="cofactor">
    <cofactor evidence="10">
        <name>[4Fe-4S] cluster</name>
        <dbReference type="ChEBI" id="CHEBI:49883"/>
    </cofactor>
    <text evidence="10">Binds 2 [4Fe-4S] clusters. One cluster is coordinated with 3 cysteines and an exchangeable S-adenosyl-L-methionine.</text>
</comment>
<comment type="catalytic activity">
    <reaction evidence="10">
        <text>L-aspartate(89)-[ribosomal protein uS12]-hydrogen + (sulfur carrier)-SH + AH2 + 2 S-adenosyl-L-methionine = 3-methylsulfanyl-L-aspartate(89)-[ribosomal protein uS12]-hydrogen + (sulfur carrier)-H + 5'-deoxyadenosine + L-methionine + A + S-adenosyl-L-homocysteine + 2 H(+)</text>
        <dbReference type="Rhea" id="RHEA:37087"/>
        <dbReference type="Rhea" id="RHEA-COMP:10460"/>
        <dbReference type="Rhea" id="RHEA-COMP:10461"/>
        <dbReference type="Rhea" id="RHEA-COMP:14737"/>
        <dbReference type="Rhea" id="RHEA-COMP:14739"/>
        <dbReference type="ChEBI" id="CHEBI:13193"/>
        <dbReference type="ChEBI" id="CHEBI:15378"/>
        <dbReference type="ChEBI" id="CHEBI:17319"/>
        <dbReference type="ChEBI" id="CHEBI:17499"/>
        <dbReference type="ChEBI" id="CHEBI:29917"/>
        <dbReference type="ChEBI" id="CHEBI:29961"/>
        <dbReference type="ChEBI" id="CHEBI:57844"/>
        <dbReference type="ChEBI" id="CHEBI:57856"/>
        <dbReference type="ChEBI" id="CHEBI:59789"/>
        <dbReference type="ChEBI" id="CHEBI:64428"/>
        <dbReference type="ChEBI" id="CHEBI:73599"/>
        <dbReference type="EC" id="2.8.4.4"/>
    </reaction>
</comment>
<dbReference type="SFLD" id="SFLDG01061">
    <property type="entry name" value="methylthiotransferase"/>
    <property type="match status" value="1"/>
</dbReference>
<dbReference type="Gene3D" id="2.40.50.140">
    <property type="entry name" value="Nucleic acid-binding proteins"/>
    <property type="match status" value="1"/>
</dbReference>
<dbReference type="NCBIfam" id="TIGR01125">
    <property type="entry name" value="30S ribosomal protein S12 methylthiotransferase RimO"/>
    <property type="match status" value="1"/>
</dbReference>
<evidence type="ECO:0000256" key="8">
    <source>
        <dbReference type="ARBA" id="ARBA00023014"/>
    </source>
</evidence>
<keyword evidence="14" id="KW-0689">Ribosomal protein</keyword>
<dbReference type="InterPro" id="IPR002792">
    <property type="entry name" value="TRAM_dom"/>
</dbReference>
<evidence type="ECO:0000256" key="3">
    <source>
        <dbReference type="ARBA" id="ARBA00022490"/>
    </source>
</evidence>
<dbReference type="PANTHER" id="PTHR43837:SF1">
    <property type="entry name" value="RIBOSOMAL PROTEIN US12 METHYLTHIOTRANSFERASE RIMO"/>
    <property type="match status" value="1"/>
</dbReference>
<evidence type="ECO:0000313" key="15">
    <source>
        <dbReference type="Proteomes" id="UP000823611"/>
    </source>
</evidence>
<dbReference type="Gene3D" id="3.80.30.20">
    <property type="entry name" value="tm_1862 like domain"/>
    <property type="match status" value="1"/>
</dbReference>
<keyword evidence="2 10" id="KW-0004">4Fe-4S</keyword>
<feature type="domain" description="Radical SAM core" evidence="13">
    <location>
        <begin position="144"/>
        <end position="374"/>
    </location>
</feature>
<comment type="function">
    <text evidence="10">Catalyzes the methylthiolation of an aspartic acid residue of ribosomal protein uS12.</text>
</comment>
<dbReference type="Pfam" id="PF18693">
    <property type="entry name" value="TRAM_2"/>
    <property type="match status" value="1"/>
</dbReference>
<dbReference type="Pfam" id="PF00919">
    <property type="entry name" value="UPF0004"/>
    <property type="match status" value="1"/>
</dbReference>
<reference evidence="14" key="1">
    <citation type="submission" date="2020-10" db="EMBL/GenBank/DDBJ databases">
        <authorList>
            <person name="Gilroy R."/>
        </authorList>
    </citation>
    <scope>NUCLEOTIDE SEQUENCE</scope>
    <source>
        <strain evidence="14">F6-4510</strain>
    </source>
</reference>
<dbReference type="Proteomes" id="UP000823611">
    <property type="component" value="Unassembled WGS sequence"/>
</dbReference>
<dbReference type="GO" id="GO:0035599">
    <property type="term" value="F:aspartic acid methylthiotransferase activity"/>
    <property type="evidence" value="ECO:0007669"/>
    <property type="project" value="TreeGrafter"/>
</dbReference>
<evidence type="ECO:0000259" key="12">
    <source>
        <dbReference type="PROSITE" id="PS51449"/>
    </source>
</evidence>
<name>A0A9D9DYI6_9FIRM</name>
<dbReference type="SMART" id="SM00729">
    <property type="entry name" value="Elp3"/>
    <property type="match status" value="1"/>
</dbReference>
<feature type="binding site" evidence="10">
    <location>
        <position position="165"/>
    </location>
    <ligand>
        <name>[4Fe-4S] cluster</name>
        <dbReference type="ChEBI" id="CHEBI:49883"/>
        <label>2</label>
        <note>4Fe-4S-S-AdoMet</note>
    </ligand>
</feature>
<keyword evidence="14" id="KW-0687">Ribonucleoprotein</keyword>
<dbReference type="NCBIfam" id="TIGR00089">
    <property type="entry name" value="MiaB/RimO family radical SAM methylthiotransferase"/>
    <property type="match status" value="1"/>
</dbReference>
<dbReference type="GO" id="GO:0035597">
    <property type="term" value="F:tRNA-2-methylthio-N(6)-dimethylallyladenosine(37) synthase activity"/>
    <property type="evidence" value="ECO:0007669"/>
    <property type="project" value="UniProtKB-EC"/>
</dbReference>
<comment type="similarity">
    <text evidence="10">Belongs to the methylthiotransferase family. RimO subfamily.</text>
</comment>
<dbReference type="InterPro" id="IPR038135">
    <property type="entry name" value="Methylthiotransferase_N_sf"/>
</dbReference>
<comment type="catalytic activity">
    <reaction evidence="9">
        <text>N(6)-dimethylallyladenosine(37) in tRNA + (sulfur carrier)-SH + AH2 + 2 S-adenosyl-L-methionine = 2-methylsulfanyl-N(6)-dimethylallyladenosine(37) in tRNA + (sulfur carrier)-H + 5'-deoxyadenosine + L-methionine + A + S-adenosyl-L-homocysteine + 2 H(+)</text>
        <dbReference type="Rhea" id="RHEA:37067"/>
        <dbReference type="Rhea" id="RHEA-COMP:10375"/>
        <dbReference type="Rhea" id="RHEA-COMP:10376"/>
        <dbReference type="Rhea" id="RHEA-COMP:14737"/>
        <dbReference type="Rhea" id="RHEA-COMP:14739"/>
        <dbReference type="ChEBI" id="CHEBI:13193"/>
        <dbReference type="ChEBI" id="CHEBI:15378"/>
        <dbReference type="ChEBI" id="CHEBI:17319"/>
        <dbReference type="ChEBI" id="CHEBI:17499"/>
        <dbReference type="ChEBI" id="CHEBI:29917"/>
        <dbReference type="ChEBI" id="CHEBI:57844"/>
        <dbReference type="ChEBI" id="CHEBI:57856"/>
        <dbReference type="ChEBI" id="CHEBI:59789"/>
        <dbReference type="ChEBI" id="CHEBI:64428"/>
        <dbReference type="ChEBI" id="CHEBI:74415"/>
        <dbReference type="ChEBI" id="CHEBI:74417"/>
        <dbReference type="EC" id="2.8.4.3"/>
    </reaction>
</comment>
<comment type="function">
    <text evidence="1">Catalyzes the methylthiolation of N6-(dimethylallyl)adenosine (i(6)A), leading to the formation of 2-methylthio-N6-(dimethylallyl)adenosine (ms(2)i(6)A) at position 37 in tRNAs that read codons beginning with uridine.</text>
</comment>
<gene>
    <name evidence="10 14" type="primary">rimO</name>
    <name evidence="14" type="ORF">IAC55_05910</name>
</gene>
<dbReference type="SFLD" id="SFLDF00274">
    <property type="entry name" value="ribosomal_protein_S12_methylth"/>
    <property type="match status" value="1"/>
</dbReference>
<proteinExistence type="inferred from homology"/>
<dbReference type="InterPro" id="IPR020612">
    <property type="entry name" value="Methylthiotransferase_CS"/>
</dbReference>
<evidence type="ECO:0000256" key="4">
    <source>
        <dbReference type="ARBA" id="ARBA00022679"/>
    </source>
</evidence>
<evidence type="ECO:0000256" key="5">
    <source>
        <dbReference type="ARBA" id="ARBA00022691"/>
    </source>
</evidence>
<dbReference type="PANTHER" id="PTHR43837">
    <property type="entry name" value="RIBOSOMAL PROTEIN S12 METHYLTHIOTRANSFERASE RIMO"/>
    <property type="match status" value="1"/>
</dbReference>
<dbReference type="AlphaFoldDB" id="A0A9D9DYI6"/>
<keyword evidence="3 10" id="KW-0963">Cytoplasm</keyword>
<dbReference type="InterPro" id="IPR006638">
    <property type="entry name" value="Elp3/MiaA/NifB-like_rSAM"/>
</dbReference>
<accession>A0A9D9DYI6</accession>
<comment type="subcellular location">
    <subcellularLocation>
        <location evidence="10">Cytoplasm</location>
    </subcellularLocation>
</comment>
<keyword evidence="8 10" id="KW-0411">Iron-sulfur</keyword>
<dbReference type="Pfam" id="PF04055">
    <property type="entry name" value="Radical_SAM"/>
    <property type="match status" value="1"/>
</dbReference>
<dbReference type="InterPro" id="IPR023404">
    <property type="entry name" value="rSAM_horseshoe"/>
</dbReference>
<evidence type="ECO:0000259" key="13">
    <source>
        <dbReference type="PROSITE" id="PS51918"/>
    </source>
</evidence>
<feature type="binding site" evidence="10">
    <location>
        <position position="162"/>
    </location>
    <ligand>
        <name>[4Fe-4S] cluster</name>
        <dbReference type="ChEBI" id="CHEBI:49883"/>
        <label>2</label>
        <note>4Fe-4S-S-AdoMet</note>
    </ligand>
</feature>
<dbReference type="SFLD" id="SFLDS00029">
    <property type="entry name" value="Radical_SAM"/>
    <property type="match status" value="1"/>
</dbReference>
<dbReference type="GO" id="GO:0051539">
    <property type="term" value="F:4 iron, 4 sulfur cluster binding"/>
    <property type="evidence" value="ECO:0007669"/>
    <property type="project" value="UniProtKB-UniRule"/>
</dbReference>
<dbReference type="PROSITE" id="PS51449">
    <property type="entry name" value="MTTASE_N"/>
    <property type="match status" value="1"/>
</dbReference>
<dbReference type="InterPro" id="IPR012340">
    <property type="entry name" value="NA-bd_OB-fold"/>
</dbReference>
<feature type="binding site" evidence="10">
    <location>
        <position position="12"/>
    </location>
    <ligand>
        <name>[4Fe-4S] cluster</name>
        <dbReference type="ChEBI" id="CHEBI:49883"/>
        <label>1</label>
    </ligand>
</feature>
<protein>
    <recommendedName>
        <fullName evidence="10">Ribosomal protein uS12 methylthiotransferase RimO</fullName>
        <shortName evidence="10">uS12 MTTase</shortName>
        <shortName evidence="10">uS12 methylthiotransferase</shortName>
        <ecNumber evidence="10">2.8.4.4</ecNumber>
    </recommendedName>
    <alternativeName>
        <fullName evidence="10">Ribosomal protein uS12 (aspartate-C(3))-methylthiotransferase</fullName>
    </alternativeName>
    <alternativeName>
        <fullName evidence="10">Ribosome maturation factor RimO</fullName>
    </alternativeName>
</protein>
<evidence type="ECO:0000256" key="6">
    <source>
        <dbReference type="ARBA" id="ARBA00022723"/>
    </source>
</evidence>
<evidence type="ECO:0000256" key="7">
    <source>
        <dbReference type="ARBA" id="ARBA00023004"/>
    </source>
</evidence>
<dbReference type="PROSITE" id="PS01278">
    <property type="entry name" value="MTTASE_RADICAL"/>
    <property type="match status" value="1"/>
</dbReference>